<dbReference type="RefSeq" id="WP_181377300.1">
    <property type="nucleotide sequence ID" value="NZ_KM659092.1"/>
</dbReference>
<geneLocation type="plasmid" evidence="2">
    <name>pLM19O2</name>
</geneLocation>
<evidence type="ECO:0000313" key="2">
    <source>
        <dbReference type="EMBL" id="AJW29955.1"/>
    </source>
</evidence>
<dbReference type="SUPFAM" id="SSF110849">
    <property type="entry name" value="ParB/Sulfiredoxin"/>
    <property type="match status" value="1"/>
</dbReference>
<dbReference type="PANTHER" id="PTHR33375:SF7">
    <property type="entry name" value="CHROMOSOME 2-PARTITIONING PROTEIN PARB-RELATED"/>
    <property type="match status" value="1"/>
</dbReference>
<proteinExistence type="predicted"/>
<sequence>MTNRQTAANISVEAFIVPLNKLALDPKNVRKTYSKEGIEELAATIRADGYRLLQNIVVRKADKKGHFLVTAGGRRLAALQLLCDNGEISKDYGVECKERDADDATGISLIENSLREDMLGSVLQLSCWVRTAVTFVGDIHGAYRGRQSDVRVKRSRSEARTTLDAAAARQAF</sequence>
<gene>
    <name evidence="2" type="ORF">pLM19O2_p10</name>
</gene>
<reference evidence="2" key="1">
    <citation type="submission" date="2014-09" db="EMBL/GenBank/DDBJ databases">
        <title>The mobilome of the heavy metals and metalloids hypertolerant bacteria from the Lubin copper mine (Poland).</title>
        <authorList>
            <person name="Dziewit L."/>
            <person name="Bartosik D."/>
        </authorList>
    </citation>
    <scope>NUCLEOTIDE SEQUENCE</scope>
    <source>
        <plasmid evidence="2">pLM19O2</plasmid>
    </source>
</reference>
<dbReference type="CDD" id="cd16406">
    <property type="entry name" value="ParB_N_like"/>
    <property type="match status" value="1"/>
</dbReference>
<accession>A0A0D5A0W5</accession>
<dbReference type="GO" id="GO:0005694">
    <property type="term" value="C:chromosome"/>
    <property type="evidence" value="ECO:0007669"/>
    <property type="project" value="TreeGrafter"/>
</dbReference>
<dbReference type="GO" id="GO:0007059">
    <property type="term" value="P:chromosome segregation"/>
    <property type="evidence" value="ECO:0007669"/>
    <property type="project" value="TreeGrafter"/>
</dbReference>
<organism evidence="2">
    <name type="scientific">Ochrobactrum sp. LM19</name>
    <dbReference type="NCBI Taxonomy" id="1449781"/>
    <lineage>
        <taxon>Bacteria</taxon>
        <taxon>Pseudomonadati</taxon>
        <taxon>Pseudomonadota</taxon>
        <taxon>Alphaproteobacteria</taxon>
        <taxon>Hyphomicrobiales</taxon>
        <taxon>Brucellaceae</taxon>
        <taxon>Brucella/Ochrobactrum group</taxon>
        <taxon>Ochrobactrum</taxon>
    </lineage>
</organism>
<protein>
    <submittedName>
        <fullName evidence="2">ParB-like partitioning protein</fullName>
    </submittedName>
</protein>
<dbReference type="InterPro" id="IPR050336">
    <property type="entry name" value="Chromosome_partition/occlusion"/>
</dbReference>
<evidence type="ECO:0000259" key="1">
    <source>
        <dbReference type="SMART" id="SM00470"/>
    </source>
</evidence>
<dbReference type="SMART" id="SM00470">
    <property type="entry name" value="ParB"/>
    <property type="match status" value="1"/>
</dbReference>
<dbReference type="PANTHER" id="PTHR33375">
    <property type="entry name" value="CHROMOSOME-PARTITIONING PROTEIN PARB-RELATED"/>
    <property type="match status" value="1"/>
</dbReference>
<dbReference type="EMBL" id="KM659092">
    <property type="protein sequence ID" value="AJW29955.1"/>
    <property type="molecule type" value="Genomic_DNA"/>
</dbReference>
<dbReference type="Gene3D" id="3.90.1530.30">
    <property type="match status" value="1"/>
</dbReference>
<keyword evidence="2" id="KW-0614">Plasmid</keyword>
<feature type="domain" description="ParB-like N-terminal" evidence="1">
    <location>
        <begin position="15"/>
        <end position="113"/>
    </location>
</feature>
<dbReference type="InterPro" id="IPR036086">
    <property type="entry name" value="ParB/Sulfiredoxin_sf"/>
</dbReference>
<dbReference type="AlphaFoldDB" id="A0A0D5A0W5"/>
<dbReference type="InterPro" id="IPR003115">
    <property type="entry name" value="ParB_N"/>
</dbReference>
<dbReference type="Pfam" id="PF02195">
    <property type="entry name" value="ParB_N"/>
    <property type="match status" value="1"/>
</dbReference>
<name>A0A0D5A0W5_9HYPH</name>